<keyword evidence="3" id="KW-1185">Reference proteome</keyword>
<reference evidence="2 3" key="1">
    <citation type="submission" date="2023-07" db="EMBL/GenBank/DDBJ databases">
        <title>Functional and genomic diversity of the sorghum phyllosphere microbiome.</title>
        <authorList>
            <person name="Shade A."/>
        </authorList>
    </citation>
    <scope>NUCLEOTIDE SEQUENCE [LARGE SCALE GENOMIC DNA]</scope>
    <source>
        <strain evidence="2 3">SORGH_AS_0892</strain>
    </source>
</reference>
<evidence type="ECO:0000313" key="2">
    <source>
        <dbReference type="EMBL" id="MDQ1149390.1"/>
    </source>
</evidence>
<protein>
    <recommendedName>
        <fullName evidence="4">Lipoprotein</fullName>
    </recommendedName>
</protein>
<evidence type="ECO:0008006" key="4">
    <source>
        <dbReference type="Google" id="ProtNLM"/>
    </source>
</evidence>
<feature type="signal peptide" evidence="1">
    <location>
        <begin position="1"/>
        <end position="23"/>
    </location>
</feature>
<keyword evidence="1" id="KW-0732">Signal</keyword>
<accession>A0ABU0U352</accession>
<proteinExistence type="predicted"/>
<dbReference type="Proteomes" id="UP001244640">
    <property type="component" value="Unassembled WGS sequence"/>
</dbReference>
<evidence type="ECO:0000256" key="1">
    <source>
        <dbReference type="SAM" id="SignalP"/>
    </source>
</evidence>
<comment type="caution">
    <text evidence="2">The sequence shown here is derived from an EMBL/GenBank/DDBJ whole genome shotgun (WGS) entry which is preliminary data.</text>
</comment>
<gene>
    <name evidence="2" type="ORF">QE382_001374</name>
</gene>
<evidence type="ECO:0000313" key="3">
    <source>
        <dbReference type="Proteomes" id="UP001244640"/>
    </source>
</evidence>
<name>A0ABU0U352_9SPHI</name>
<dbReference type="RefSeq" id="WP_307185234.1">
    <property type="nucleotide sequence ID" value="NZ_JAUTBA010000001.1"/>
</dbReference>
<feature type="chain" id="PRO_5047218373" description="Lipoprotein" evidence="1">
    <location>
        <begin position="24"/>
        <end position="310"/>
    </location>
</feature>
<dbReference type="EMBL" id="JAUTBA010000001">
    <property type="protein sequence ID" value="MDQ1149390.1"/>
    <property type="molecule type" value="Genomic_DNA"/>
</dbReference>
<organism evidence="2 3">
    <name type="scientific">Sphingobacterium zeae</name>
    <dbReference type="NCBI Taxonomy" id="1776859"/>
    <lineage>
        <taxon>Bacteria</taxon>
        <taxon>Pseudomonadati</taxon>
        <taxon>Bacteroidota</taxon>
        <taxon>Sphingobacteriia</taxon>
        <taxon>Sphingobacteriales</taxon>
        <taxon>Sphingobacteriaceae</taxon>
        <taxon>Sphingobacterium</taxon>
    </lineage>
</organism>
<sequence>MKKYLIKSGLFLPLFGLSLLFYNCQSSTPKEVKFHEESNTTTDIRSSKRINAAVIEQKVTFPNMPFAELLRLMNLNKESSPAVLWKTISTLPESQRKEADSFDIGNPLQRMELMLVPLRKMEIRFDQQQAKSIAEGLTYQLQNYVNYSKGTGEGFLANRENEDINISLNFPEGISHEFAKVQIRINPKDYMIDKTGKTKVIAGITCQQAIYNKIDPKDKALPKFVIWKSPRIPKGINRLHPYVFDENEGILEIDAYLKDDENSLLRFTTTAVIEKQFGPKEFEVTKTRTRVDGSGDQNSLEQRVLDVVFH</sequence>